<evidence type="ECO:0000313" key="1">
    <source>
        <dbReference type="EMBL" id="ECQ5611189.1"/>
    </source>
</evidence>
<dbReference type="EMBL" id="AAKBNA010000010">
    <property type="protein sequence ID" value="ECQ5611189.1"/>
    <property type="molecule type" value="Genomic_DNA"/>
</dbReference>
<proteinExistence type="predicted"/>
<protein>
    <submittedName>
        <fullName evidence="1">Uncharacterized protein</fullName>
    </submittedName>
</protein>
<comment type="caution">
    <text evidence="1">The sequence shown here is derived from an EMBL/GenBank/DDBJ whole genome shotgun (WGS) entry which is preliminary data.</text>
</comment>
<reference evidence="1" key="1">
    <citation type="submission" date="2019-08" db="EMBL/GenBank/DDBJ databases">
        <authorList>
            <person name="Ashton P.M."/>
            <person name="Dallman T."/>
            <person name="Nair S."/>
            <person name="De Pinna E."/>
            <person name="Peters T."/>
            <person name="Grant K."/>
        </authorList>
    </citation>
    <scope>NUCLEOTIDE SEQUENCE</scope>
    <source>
        <strain evidence="1">275664</strain>
    </source>
</reference>
<name>A0A5Y8WC18_CAMJU</name>
<sequence length="179" mass="21124">MKKGDALPISLKQLMLIDFKNTSSIHLIGNNKQLFFLLQILEILHATSIKIFWTRLGDFQVKRINNQQSEISIIEENFLNLNEIKIKNYIMQICKEEIKIPLKTIKKYNFSSNATLSQHNGNYEVVFSVQDKILLRSFISFQKQIVNTVDNINPIKRKIKKLIKNPKRFFKDFIIKKIR</sequence>
<dbReference type="AlphaFoldDB" id="A0A5Y8WC18"/>
<organism evidence="1">
    <name type="scientific">Campylobacter jejuni</name>
    <dbReference type="NCBI Taxonomy" id="197"/>
    <lineage>
        <taxon>Bacteria</taxon>
        <taxon>Pseudomonadati</taxon>
        <taxon>Campylobacterota</taxon>
        <taxon>Epsilonproteobacteria</taxon>
        <taxon>Campylobacterales</taxon>
        <taxon>Campylobacteraceae</taxon>
        <taxon>Campylobacter</taxon>
    </lineage>
</organism>
<gene>
    <name evidence="1" type="ORF">FZK63_03445</name>
</gene>
<accession>A0A5Y8WC18</accession>
<dbReference type="RefSeq" id="WP_283794524.1">
    <property type="nucleotide sequence ID" value="NZ_JAQORB010000005.1"/>
</dbReference>